<gene>
    <name evidence="2" type="ORF">JE024_36405</name>
</gene>
<name>A0ABS2V2K1_9ACTN</name>
<evidence type="ECO:0000313" key="2">
    <source>
        <dbReference type="EMBL" id="MBM9624065.1"/>
    </source>
</evidence>
<evidence type="ECO:0000313" key="3">
    <source>
        <dbReference type="Proteomes" id="UP000664109"/>
    </source>
</evidence>
<sequence length="168" mass="18258">MSRARPDCDSRHTTRSLAADIEALPDSNVSLSRTAIGNLASGKQGNPTTDTVIALCKALGDIPPAHLLPHESYDDLDALQAFEDVKVRQVLPLLSRFDDRLPSVLSLLTLLEGLPEGELLNVIADLKRRRDDLGLDPITLSDPTEKPKGRRRRTAQEAAAYAVEALEG</sequence>
<keyword evidence="3" id="KW-1185">Reference proteome</keyword>
<proteinExistence type="predicted"/>
<dbReference type="Gene3D" id="1.10.260.40">
    <property type="entry name" value="lambda repressor-like DNA-binding domains"/>
    <property type="match status" value="1"/>
</dbReference>
<evidence type="ECO:0008006" key="4">
    <source>
        <dbReference type="Google" id="ProtNLM"/>
    </source>
</evidence>
<reference evidence="2 3" key="1">
    <citation type="journal article" date="2016" name="Arch. Microbiol.">
        <title>Streptomyces zhihengii sp. nov., isolated from rhizospheric soil of Psammosilene tunicoides.</title>
        <authorList>
            <person name="Huang M.J."/>
            <person name="Fei J.J."/>
            <person name="Salam N."/>
            <person name="Kim C.J."/>
            <person name="Hozzein W.N."/>
            <person name="Xiao M."/>
            <person name="Huang H.Q."/>
            <person name="Li W.J."/>
        </authorList>
    </citation>
    <scope>NUCLEOTIDE SEQUENCE [LARGE SCALE GENOMIC DNA]</scope>
    <source>
        <strain evidence="2 3">YIM T102</strain>
    </source>
</reference>
<evidence type="ECO:0000256" key="1">
    <source>
        <dbReference type="SAM" id="MobiDB-lite"/>
    </source>
</evidence>
<protein>
    <recommendedName>
        <fullName evidence="4">XRE family transcriptional regulator</fullName>
    </recommendedName>
</protein>
<comment type="caution">
    <text evidence="2">The sequence shown here is derived from an EMBL/GenBank/DDBJ whole genome shotgun (WGS) entry which is preliminary data.</text>
</comment>
<dbReference type="EMBL" id="JAFEJA010000002">
    <property type="protein sequence ID" value="MBM9624065.1"/>
    <property type="molecule type" value="Genomic_DNA"/>
</dbReference>
<organism evidence="2 3">
    <name type="scientific">Streptomyces zhihengii</name>
    <dbReference type="NCBI Taxonomy" id="1818004"/>
    <lineage>
        <taxon>Bacteria</taxon>
        <taxon>Bacillati</taxon>
        <taxon>Actinomycetota</taxon>
        <taxon>Actinomycetes</taxon>
        <taxon>Kitasatosporales</taxon>
        <taxon>Streptomycetaceae</taxon>
        <taxon>Streptomyces</taxon>
    </lineage>
</organism>
<dbReference type="Proteomes" id="UP000664109">
    <property type="component" value="Unassembled WGS sequence"/>
</dbReference>
<accession>A0ABS2V2K1</accession>
<dbReference type="InterPro" id="IPR010982">
    <property type="entry name" value="Lambda_DNA-bd_dom_sf"/>
</dbReference>
<feature type="region of interest" description="Disordered" evidence="1">
    <location>
        <begin position="134"/>
        <end position="157"/>
    </location>
</feature>